<evidence type="ECO:0000256" key="5">
    <source>
        <dbReference type="ARBA" id="ARBA00023284"/>
    </source>
</evidence>
<evidence type="ECO:0000256" key="1">
    <source>
        <dbReference type="ARBA" id="ARBA00005791"/>
    </source>
</evidence>
<evidence type="ECO:0000256" key="2">
    <source>
        <dbReference type="ARBA" id="ARBA00022729"/>
    </source>
</evidence>
<dbReference type="Gene3D" id="3.40.30.10">
    <property type="entry name" value="Glutaredoxin"/>
    <property type="match status" value="1"/>
</dbReference>
<organism evidence="8 9">
    <name type="scientific">Enhygromyxa salina</name>
    <dbReference type="NCBI Taxonomy" id="215803"/>
    <lineage>
        <taxon>Bacteria</taxon>
        <taxon>Pseudomonadati</taxon>
        <taxon>Myxococcota</taxon>
        <taxon>Polyangia</taxon>
        <taxon>Nannocystales</taxon>
        <taxon>Nannocystaceae</taxon>
        <taxon>Enhygromyxa</taxon>
    </lineage>
</organism>
<protein>
    <submittedName>
        <fullName evidence="8">Periplasmic thiol disulfide interchange protein DsbA</fullName>
    </submittedName>
</protein>
<feature type="region of interest" description="Disordered" evidence="6">
    <location>
        <begin position="48"/>
        <end position="82"/>
    </location>
</feature>
<dbReference type="GO" id="GO:0016491">
    <property type="term" value="F:oxidoreductase activity"/>
    <property type="evidence" value="ECO:0007669"/>
    <property type="project" value="UniProtKB-KW"/>
</dbReference>
<keyword evidence="5" id="KW-0676">Redox-active center</keyword>
<dbReference type="PANTHER" id="PTHR13887">
    <property type="entry name" value="GLUTATHIONE S-TRANSFERASE KAPPA"/>
    <property type="match status" value="1"/>
</dbReference>
<keyword evidence="2" id="KW-0732">Signal</keyword>
<keyword evidence="4" id="KW-1015">Disulfide bond</keyword>
<evidence type="ECO:0000259" key="7">
    <source>
        <dbReference type="PROSITE" id="PS51352"/>
    </source>
</evidence>
<dbReference type="EMBL" id="JMCC02000208">
    <property type="protein sequence ID" value="KIG11655.1"/>
    <property type="molecule type" value="Genomic_DNA"/>
</dbReference>
<dbReference type="PANTHER" id="PTHR13887:SF14">
    <property type="entry name" value="DISULFIDE BOND FORMATION PROTEIN D"/>
    <property type="match status" value="1"/>
</dbReference>
<feature type="domain" description="Thioredoxin" evidence="7">
    <location>
        <begin position="156"/>
        <end position="337"/>
    </location>
</feature>
<dbReference type="InterPro" id="IPR036249">
    <property type="entry name" value="Thioredoxin-like_sf"/>
</dbReference>
<evidence type="ECO:0000256" key="6">
    <source>
        <dbReference type="SAM" id="MobiDB-lite"/>
    </source>
</evidence>
<evidence type="ECO:0000313" key="9">
    <source>
        <dbReference type="Proteomes" id="UP000031599"/>
    </source>
</evidence>
<accession>A0A0C2CPL1</accession>
<dbReference type="RefSeq" id="WP_205633187.1">
    <property type="nucleotide sequence ID" value="NZ_JMCC02000208.1"/>
</dbReference>
<gene>
    <name evidence="8" type="ORF">DB30_02890</name>
</gene>
<comment type="similarity">
    <text evidence="1">Belongs to the thioredoxin family. DsbA subfamily.</text>
</comment>
<dbReference type="SUPFAM" id="SSF52833">
    <property type="entry name" value="Thioredoxin-like"/>
    <property type="match status" value="1"/>
</dbReference>
<reference evidence="8 9" key="1">
    <citation type="submission" date="2014-12" db="EMBL/GenBank/DDBJ databases">
        <title>Genome assembly of Enhygromyxa salina DSM 15201.</title>
        <authorList>
            <person name="Sharma G."/>
            <person name="Subramanian S."/>
        </authorList>
    </citation>
    <scope>NUCLEOTIDE SEQUENCE [LARGE SCALE GENOMIC DNA]</scope>
    <source>
        <strain evidence="8 9">DSM 15201</strain>
    </source>
</reference>
<dbReference type="AlphaFoldDB" id="A0A0C2CPL1"/>
<dbReference type="InterPro" id="IPR013766">
    <property type="entry name" value="Thioredoxin_domain"/>
</dbReference>
<dbReference type="PROSITE" id="PS51352">
    <property type="entry name" value="THIOREDOXIN_2"/>
    <property type="match status" value="1"/>
</dbReference>
<dbReference type="Proteomes" id="UP000031599">
    <property type="component" value="Unassembled WGS sequence"/>
</dbReference>
<comment type="caution">
    <text evidence="8">The sequence shown here is derived from an EMBL/GenBank/DDBJ whole genome shotgun (WGS) entry which is preliminary data.</text>
</comment>
<dbReference type="Pfam" id="PF13462">
    <property type="entry name" value="Thioredoxin_4"/>
    <property type="match status" value="1"/>
</dbReference>
<dbReference type="InterPro" id="IPR012336">
    <property type="entry name" value="Thioredoxin-like_fold"/>
</dbReference>
<proteinExistence type="inferred from homology"/>
<evidence type="ECO:0000313" key="8">
    <source>
        <dbReference type="EMBL" id="KIG11655.1"/>
    </source>
</evidence>
<evidence type="ECO:0000256" key="4">
    <source>
        <dbReference type="ARBA" id="ARBA00023157"/>
    </source>
</evidence>
<name>A0A0C2CPL1_9BACT</name>
<evidence type="ECO:0000256" key="3">
    <source>
        <dbReference type="ARBA" id="ARBA00023002"/>
    </source>
</evidence>
<sequence length="338" mass="37447">MRCIRELFEVGLTTFIRPKPGITVRAPVSLALMATLSAVVATTACTACTPPGPDQPDTSGASRTEPVRHKREREELPPPPAEQMIRVAKGVDLGKLSETQQSTFYTMINTEQSACDKPHSLATSLREDPDCRNSLIVAQFIADRLASGATPSDVKLDIDQVVAALTPFEIPTEGRPVYGNERAPVTVVVFADFECPHCKMEAPKLRKAVQQYRGQARLVYLHFPLRMHARAEVASWATEAAFRQGKFWEMHDLVFDHQTQLEDEDLERYAAQIPGLDLAKWKADFQSESSKLAVAKDRAIGESLDIQGTPAVYVNGRHVTPLLWGGSLEAWIDDALRR</sequence>
<keyword evidence="3" id="KW-0560">Oxidoreductase</keyword>